<accession>A0ABR9K3L4</accession>
<name>A0ABR9K3L4_9ACTN</name>
<dbReference type="RefSeq" id="WP_192763318.1">
    <property type="nucleotide sequence ID" value="NZ_JADBDZ010000001.1"/>
</dbReference>
<sequence>MASGSLARTARRAVRGTAAERPLPVRVLVLVLLLLAVAASVCLKPVHGAGADAAPPASGARIVQASAAAPVHAPDAPGDDDRYCSKQKTTQGQGAPNTVHEAPSTLVPATLAPPRRVPSAVPGRDEIGPSPPEPRHILLSVLRI</sequence>
<comment type="caution">
    <text evidence="2">The sequence shown here is derived from an EMBL/GenBank/DDBJ whole genome shotgun (WGS) entry which is preliminary data.</text>
</comment>
<evidence type="ECO:0000256" key="1">
    <source>
        <dbReference type="SAM" id="MobiDB-lite"/>
    </source>
</evidence>
<evidence type="ECO:0000313" key="2">
    <source>
        <dbReference type="EMBL" id="MBE1537441.1"/>
    </source>
</evidence>
<dbReference type="EMBL" id="JADBDZ010000001">
    <property type="protein sequence ID" value="MBE1537441.1"/>
    <property type="molecule type" value="Genomic_DNA"/>
</dbReference>
<feature type="compositionally biased region" description="Low complexity" evidence="1">
    <location>
        <begin position="48"/>
        <end position="76"/>
    </location>
</feature>
<feature type="region of interest" description="Disordered" evidence="1">
    <location>
        <begin position="48"/>
        <end position="134"/>
    </location>
</feature>
<gene>
    <name evidence="2" type="ORF">H4W34_007274</name>
</gene>
<evidence type="ECO:0000313" key="3">
    <source>
        <dbReference type="Proteomes" id="UP000627838"/>
    </source>
</evidence>
<protein>
    <submittedName>
        <fullName evidence="2">Uncharacterized protein</fullName>
    </submittedName>
</protein>
<dbReference type="Proteomes" id="UP000627838">
    <property type="component" value="Unassembled WGS sequence"/>
</dbReference>
<reference evidence="2 3" key="1">
    <citation type="submission" date="2020-10" db="EMBL/GenBank/DDBJ databases">
        <title>Sequencing the genomes of 1000 actinobacteria strains.</title>
        <authorList>
            <person name="Klenk H.-P."/>
        </authorList>
    </citation>
    <scope>NUCLEOTIDE SEQUENCE [LARGE SCALE GENOMIC DNA]</scope>
    <source>
        <strain evidence="2 3">DSM 46744</strain>
    </source>
</reference>
<feature type="compositionally biased region" description="Polar residues" evidence="1">
    <location>
        <begin position="86"/>
        <end position="96"/>
    </location>
</feature>
<keyword evidence="3" id="KW-1185">Reference proteome</keyword>
<proteinExistence type="predicted"/>
<organism evidence="2 3">
    <name type="scientific">Actinomadura algeriensis</name>
    <dbReference type="NCBI Taxonomy" id="1679523"/>
    <lineage>
        <taxon>Bacteria</taxon>
        <taxon>Bacillati</taxon>
        <taxon>Actinomycetota</taxon>
        <taxon>Actinomycetes</taxon>
        <taxon>Streptosporangiales</taxon>
        <taxon>Thermomonosporaceae</taxon>
        <taxon>Actinomadura</taxon>
    </lineage>
</organism>